<feature type="non-terminal residue" evidence="1">
    <location>
        <position position="1"/>
    </location>
</feature>
<keyword evidence="2" id="KW-1185">Reference proteome</keyword>
<accession>A0ABD0N453</accession>
<organism evidence="1 2">
    <name type="scientific">Cirrhinus mrigala</name>
    <name type="common">Mrigala</name>
    <dbReference type="NCBI Taxonomy" id="683832"/>
    <lineage>
        <taxon>Eukaryota</taxon>
        <taxon>Metazoa</taxon>
        <taxon>Chordata</taxon>
        <taxon>Craniata</taxon>
        <taxon>Vertebrata</taxon>
        <taxon>Euteleostomi</taxon>
        <taxon>Actinopterygii</taxon>
        <taxon>Neopterygii</taxon>
        <taxon>Teleostei</taxon>
        <taxon>Ostariophysi</taxon>
        <taxon>Cypriniformes</taxon>
        <taxon>Cyprinidae</taxon>
        <taxon>Labeoninae</taxon>
        <taxon>Labeonini</taxon>
        <taxon>Cirrhinus</taxon>
    </lineage>
</organism>
<dbReference type="AlphaFoldDB" id="A0ABD0N453"/>
<gene>
    <name evidence="1" type="ORF">M9458_050185</name>
</gene>
<sequence length="55" mass="5951">NGEASKAALANEDCPHIDQAVSPEEVFSPVDRERPCFLLTSGGERANHMGGRVRK</sequence>
<comment type="caution">
    <text evidence="1">The sequence shown here is derived from an EMBL/GenBank/DDBJ whole genome shotgun (WGS) entry which is preliminary data.</text>
</comment>
<proteinExistence type="predicted"/>
<protein>
    <submittedName>
        <fullName evidence="1">Uncharacterized protein</fullName>
    </submittedName>
</protein>
<evidence type="ECO:0000313" key="1">
    <source>
        <dbReference type="EMBL" id="KAL0155922.1"/>
    </source>
</evidence>
<evidence type="ECO:0000313" key="2">
    <source>
        <dbReference type="Proteomes" id="UP001529510"/>
    </source>
</evidence>
<feature type="non-terminal residue" evidence="1">
    <location>
        <position position="55"/>
    </location>
</feature>
<dbReference type="Proteomes" id="UP001529510">
    <property type="component" value="Unassembled WGS sequence"/>
</dbReference>
<reference evidence="1 2" key="1">
    <citation type="submission" date="2024-05" db="EMBL/GenBank/DDBJ databases">
        <title>Genome sequencing and assembly of Indian major carp, Cirrhinus mrigala (Hamilton, 1822).</title>
        <authorList>
            <person name="Mohindra V."/>
            <person name="Chowdhury L.M."/>
            <person name="Lal K."/>
            <person name="Jena J.K."/>
        </authorList>
    </citation>
    <scope>NUCLEOTIDE SEQUENCE [LARGE SCALE GENOMIC DNA]</scope>
    <source>
        <strain evidence="1">CM1030</strain>
        <tissue evidence="1">Blood</tissue>
    </source>
</reference>
<dbReference type="EMBL" id="JAMKFB020000025">
    <property type="protein sequence ID" value="KAL0155922.1"/>
    <property type="molecule type" value="Genomic_DNA"/>
</dbReference>
<name>A0ABD0N453_CIRMR</name>